<evidence type="ECO:0000256" key="1">
    <source>
        <dbReference type="SAM" id="MobiDB-lite"/>
    </source>
</evidence>
<gene>
    <name evidence="2" type="ORF">ACFSHS_07875</name>
</gene>
<comment type="caution">
    <text evidence="2">The sequence shown here is derived from an EMBL/GenBank/DDBJ whole genome shotgun (WGS) entry which is preliminary data.</text>
</comment>
<dbReference type="RefSeq" id="WP_376873830.1">
    <property type="nucleotide sequence ID" value="NZ_JBHUHP010000008.1"/>
</dbReference>
<protein>
    <submittedName>
        <fullName evidence="2">DUF2218 domain-containing protein</fullName>
    </submittedName>
</protein>
<proteinExistence type="predicted"/>
<evidence type="ECO:0000313" key="2">
    <source>
        <dbReference type="EMBL" id="MFD2091494.1"/>
    </source>
</evidence>
<organism evidence="2 3">
    <name type="scientific">Blastococcus deserti</name>
    <dbReference type="NCBI Taxonomy" id="2259033"/>
    <lineage>
        <taxon>Bacteria</taxon>
        <taxon>Bacillati</taxon>
        <taxon>Actinomycetota</taxon>
        <taxon>Actinomycetes</taxon>
        <taxon>Geodermatophilales</taxon>
        <taxon>Geodermatophilaceae</taxon>
        <taxon>Blastococcus</taxon>
    </lineage>
</organism>
<name>A0ABW4X8S7_9ACTN</name>
<feature type="region of interest" description="Disordered" evidence="1">
    <location>
        <begin position="1"/>
        <end position="31"/>
    </location>
</feature>
<dbReference type="InterPro" id="IPR014543">
    <property type="entry name" value="UCP028291"/>
</dbReference>
<dbReference type="Proteomes" id="UP001597402">
    <property type="component" value="Unassembled WGS sequence"/>
</dbReference>
<dbReference type="Pfam" id="PF09981">
    <property type="entry name" value="DUF2218"/>
    <property type="match status" value="1"/>
</dbReference>
<dbReference type="Gene3D" id="3.30.310.50">
    <property type="entry name" value="Alpha-D-phosphohexomutase, C-terminal domain"/>
    <property type="match status" value="1"/>
</dbReference>
<dbReference type="EMBL" id="JBHUHP010000008">
    <property type="protein sequence ID" value="MFD2091494.1"/>
    <property type="molecule type" value="Genomic_DNA"/>
</dbReference>
<keyword evidence="3" id="KW-1185">Reference proteome</keyword>
<accession>A0ABW4X8S7</accession>
<sequence>MPSTRSEAPLPASDEAPVDETAGQVATTGSRADVATGAPARYAKQLISHLGRKVAFTGDATTSAATAAIGAATAGILVGNGVLTLWAAGDDEESVARVEHVLGSHLERFARREILTVRWVRTAGVPVSISGALAAAPATTTEESA</sequence>
<reference evidence="3" key="1">
    <citation type="journal article" date="2019" name="Int. J. Syst. Evol. Microbiol.">
        <title>The Global Catalogue of Microorganisms (GCM) 10K type strain sequencing project: providing services to taxonomists for standard genome sequencing and annotation.</title>
        <authorList>
            <consortium name="The Broad Institute Genomics Platform"/>
            <consortium name="The Broad Institute Genome Sequencing Center for Infectious Disease"/>
            <person name="Wu L."/>
            <person name="Ma J."/>
        </authorList>
    </citation>
    <scope>NUCLEOTIDE SEQUENCE [LARGE SCALE GENOMIC DNA]</scope>
    <source>
        <strain evidence="3">JCM 3338</strain>
    </source>
</reference>
<evidence type="ECO:0000313" key="3">
    <source>
        <dbReference type="Proteomes" id="UP001597402"/>
    </source>
</evidence>